<evidence type="ECO:0000256" key="2">
    <source>
        <dbReference type="ARBA" id="ARBA00022475"/>
    </source>
</evidence>
<dbReference type="InterPro" id="IPR027417">
    <property type="entry name" value="P-loop_NTPase"/>
</dbReference>
<keyword evidence="6 10" id="KW-0067">ATP-binding</keyword>
<evidence type="ECO:0000256" key="5">
    <source>
        <dbReference type="ARBA" id="ARBA00022741"/>
    </source>
</evidence>
<keyword evidence="4" id="KW-0677">Repeat</keyword>
<dbReference type="PROSITE" id="PS00211">
    <property type="entry name" value="ABC_TRANSPORTER_1"/>
    <property type="match status" value="1"/>
</dbReference>
<keyword evidence="1" id="KW-0813">Transport</keyword>
<dbReference type="SUPFAM" id="SSF52540">
    <property type="entry name" value="P-loop containing nucleoside triphosphate hydrolases"/>
    <property type="match status" value="2"/>
</dbReference>
<dbReference type="Pfam" id="PF00005">
    <property type="entry name" value="ABC_tran"/>
    <property type="match status" value="2"/>
</dbReference>
<proteinExistence type="predicted"/>
<dbReference type="PROSITE" id="PS50893">
    <property type="entry name" value="ABC_TRANSPORTER_2"/>
    <property type="match status" value="2"/>
</dbReference>
<dbReference type="GO" id="GO:0005524">
    <property type="term" value="F:ATP binding"/>
    <property type="evidence" value="ECO:0007669"/>
    <property type="project" value="UniProtKB-KW"/>
</dbReference>
<dbReference type="RefSeq" id="WP_307238675.1">
    <property type="nucleotide sequence ID" value="NZ_JAUSQZ010000001.1"/>
</dbReference>
<evidence type="ECO:0000256" key="3">
    <source>
        <dbReference type="ARBA" id="ARBA00022597"/>
    </source>
</evidence>
<evidence type="ECO:0000313" key="10">
    <source>
        <dbReference type="EMBL" id="MDP9825170.1"/>
    </source>
</evidence>
<dbReference type="InterPro" id="IPR050107">
    <property type="entry name" value="ABC_carbohydrate_import_ATPase"/>
</dbReference>
<dbReference type="PANTHER" id="PTHR43790:SF3">
    <property type="entry name" value="D-ALLOSE IMPORT ATP-BINDING PROTEIN ALSA-RELATED"/>
    <property type="match status" value="1"/>
</dbReference>
<reference evidence="10 11" key="1">
    <citation type="submission" date="2023-07" db="EMBL/GenBank/DDBJ databases">
        <title>Sequencing the genomes of 1000 actinobacteria strains.</title>
        <authorList>
            <person name="Klenk H.-P."/>
        </authorList>
    </citation>
    <scope>NUCLEOTIDE SEQUENCE [LARGE SCALE GENOMIC DNA]</scope>
    <source>
        <strain evidence="10 11">DSM 44388</strain>
    </source>
</reference>
<evidence type="ECO:0000259" key="9">
    <source>
        <dbReference type="PROSITE" id="PS50893"/>
    </source>
</evidence>
<keyword evidence="11" id="KW-1185">Reference proteome</keyword>
<sequence length="508" mass="54532">MSSAILRAESISKNYGGVHALHDVTFEAHQGRVNVLVGENGAGKSTLMKILCGAEQPTSGTILLNGEPVDIGGPRTAMSLGIGIIHQELSLFPNLSIAENLFAGKELKSRGFSDLKTQRPRAHAVLERLGQGHLNPDRLVGELPIGQQQLVEIARVLLEDVRILIMDEPTSALSNHEVEILFTVIGDLLRDDVTIIYISHKLDEFRRIGDHVTVLRDGRLVAHESMEHTDTAWIVRQMVGRDPESLFTRNHSPLGETLLEVDHLTIPGPRRPIVDDVSLRVRAGEVVGIYGLMGAGRTELMEALMGLRATSSGTVTVKGRPEPKATVRARLAAGLALVPEDRQRDGLVQTLSVRDNIVLSIIGRLTRGGLFRRGAQTRAARAKVDELAIKVGDLGLAVTSLSGGNQQKVVLARAMLTDPVVLLLDEPTRGVDVGAKSQIAEEMAGLAEAGFGVLFISSELAEVVAIADRVLVMAAGRLTAEFDADSITEQALVTASSSQSVPDQEVSS</sequence>
<name>A0ABT9NZD0_9ACTN</name>
<keyword evidence="8" id="KW-0472">Membrane</keyword>
<dbReference type="Gene3D" id="3.40.50.300">
    <property type="entry name" value="P-loop containing nucleotide triphosphate hydrolases"/>
    <property type="match status" value="2"/>
</dbReference>
<dbReference type="InterPro" id="IPR017871">
    <property type="entry name" value="ABC_transporter-like_CS"/>
</dbReference>
<evidence type="ECO:0000256" key="6">
    <source>
        <dbReference type="ARBA" id="ARBA00022840"/>
    </source>
</evidence>
<dbReference type="InterPro" id="IPR003593">
    <property type="entry name" value="AAA+_ATPase"/>
</dbReference>
<organism evidence="10 11">
    <name type="scientific">Kineosporia succinea</name>
    <dbReference type="NCBI Taxonomy" id="84632"/>
    <lineage>
        <taxon>Bacteria</taxon>
        <taxon>Bacillati</taxon>
        <taxon>Actinomycetota</taxon>
        <taxon>Actinomycetes</taxon>
        <taxon>Kineosporiales</taxon>
        <taxon>Kineosporiaceae</taxon>
        <taxon>Kineosporia</taxon>
    </lineage>
</organism>
<keyword evidence="3" id="KW-0762">Sugar transport</keyword>
<dbReference type="PANTHER" id="PTHR43790">
    <property type="entry name" value="CARBOHYDRATE TRANSPORT ATP-BINDING PROTEIN MG119-RELATED"/>
    <property type="match status" value="1"/>
</dbReference>
<keyword evidence="2" id="KW-1003">Cell membrane</keyword>
<dbReference type="CDD" id="cd03215">
    <property type="entry name" value="ABC_Carb_Monos_II"/>
    <property type="match status" value="1"/>
</dbReference>
<dbReference type="CDD" id="cd03216">
    <property type="entry name" value="ABC_Carb_Monos_I"/>
    <property type="match status" value="1"/>
</dbReference>
<gene>
    <name evidence="10" type="ORF">J2S57_000919</name>
</gene>
<keyword evidence="5" id="KW-0547">Nucleotide-binding</keyword>
<dbReference type="SMART" id="SM00382">
    <property type="entry name" value="AAA"/>
    <property type="match status" value="2"/>
</dbReference>
<dbReference type="EMBL" id="JAUSQZ010000001">
    <property type="protein sequence ID" value="MDP9825170.1"/>
    <property type="molecule type" value="Genomic_DNA"/>
</dbReference>
<evidence type="ECO:0000313" key="11">
    <source>
        <dbReference type="Proteomes" id="UP001235712"/>
    </source>
</evidence>
<protein>
    <submittedName>
        <fullName evidence="10">Erythritol transport system ATP-binding protein</fullName>
    </submittedName>
</protein>
<dbReference type="Proteomes" id="UP001235712">
    <property type="component" value="Unassembled WGS sequence"/>
</dbReference>
<feature type="domain" description="ABC transporter" evidence="9">
    <location>
        <begin position="6"/>
        <end position="242"/>
    </location>
</feature>
<comment type="caution">
    <text evidence="10">The sequence shown here is derived from an EMBL/GenBank/DDBJ whole genome shotgun (WGS) entry which is preliminary data.</text>
</comment>
<feature type="domain" description="ABC transporter" evidence="9">
    <location>
        <begin position="259"/>
        <end position="500"/>
    </location>
</feature>
<evidence type="ECO:0000256" key="7">
    <source>
        <dbReference type="ARBA" id="ARBA00022967"/>
    </source>
</evidence>
<evidence type="ECO:0000256" key="1">
    <source>
        <dbReference type="ARBA" id="ARBA00022448"/>
    </source>
</evidence>
<dbReference type="InterPro" id="IPR003439">
    <property type="entry name" value="ABC_transporter-like_ATP-bd"/>
</dbReference>
<evidence type="ECO:0000256" key="8">
    <source>
        <dbReference type="ARBA" id="ARBA00023136"/>
    </source>
</evidence>
<accession>A0ABT9NZD0</accession>
<evidence type="ECO:0000256" key="4">
    <source>
        <dbReference type="ARBA" id="ARBA00022737"/>
    </source>
</evidence>
<keyword evidence="7" id="KW-1278">Translocase</keyword>